<protein>
    <submittedName>
        <fullName evidence="1">Uncharacterized protein</fullName>
    </submittedName>
</protein>
<evidence type="ECO:0000313" key="1">
    <source>
        <dbReference type="EMBL" id="KAH7915535.1"/>
    </source>
</evidence>
<comment type="caution">
    <text evidence="1">The sequence shown here is derived from an EMBL/GenBank/DDBJ whole genome shotgun (WGS) entry which is preliminary data.</text>
</comment>
<proteinExistence type="predicted"/>
<dbReference type="Proteomes" id="UP000790377">
    <property type="component" value="Unassembled WGS sequence"/>
</dbReference>
<dbReference type="EMBL" id="MU267599">
    <property type="protein sequence ID" value="KAH7915535.1"/>
    <property type="molecule type" value="Genomic_DNA"/>
</dbReference>
<evidence type="ECO:0000313" key="2">
    <source>
        <dbReference type="Proteomes" id="UP000790377"/>
    </source>
</evidence>
<keyword evidence="2" id="KW-1185">Reference proteome</keyword>
<reference evidence="1" key="1">
    <citation type="journal article" date="2021" name="New Phytol.">
        <title>Evolutionary innovations through gain and loss of genes in the ectomycorrhizal Boletales.</title>
        <authorList>
            <person name="Wu G."/>
            <person name="Miyauchi S."/>
            <person name="Morin E."/>
            <person name="Kuo A."/>
            <person name="Drula E."/>
            <person name="Varga T."/>
            <person name="Kohler A."/>
            <person name="Feng B."/>
            <person name="Cao Y."/>
            <person name="Lipzen A."/>
            <person name="Daum C."/>
            <person name="Hundley H."/>
            <person name="Pangilinan J."/>
            <person name="Johnson J."/>
            <person name="Barry K."/>
            <person name="LaButti K."/>
            <person name="Ng V."/>
            <person name="Ahrendt S."/>
            <person name="Min B."/>
            <person name="Choi I.G."/>
            <person name="Park H."/>
            <person name="Plett J.M."/>
            <person name="Magnuson J."/>
            <person name="Spatafora J.W."/>
            <person name="Nagy L.G."/>
            <person name="Henrissat B."/>
            <person name="Grigoriev I.V."/>
            <person name="Yang Z.L."/>
            <person name="Xu J."/>
            <person name="Martin F.M."/>
        </authorList>
    </citation>
    <scope>NUCLEOTIDE SEQUENCE</scope>
    <source>
        <strain evidence="1">ATCC 28755</strain>
    </source>
</reference>
<accession>A0ACB8AQF3</accession>
<gene>
    <name evidence="1" type="ORF">BJ138DRAFT_997626</name>
</gene>
<organism evidence="1 2">
    <name type="scientific">Hygrophoropsis aurantiaca</name>
    <dbReference type="NCBI Taxonomy" id="72124"/>
    <lineage>
        <taxon>Eukaryota</taxon>
        <taxon>Fungi</taxon>
        <taxon>Dikarya</taxon>
        <taxon>Basidiomycota</taxon>
        <taxon>Agaricomycotina</taxon>
        <taxon>Agaricomycetes</taxon>
        <taxon>Agaricomycetidae</taxon>
        <taxon>Boletales</taxon>
        <taxon>Coniophorineae</taxon>
        <taxon>Hygrophoropsidaceae</taxon>
        <taxon>Hygrophoropsis</taxon>
    </lineage>
</organism>
<name>A0ACB8AQF3_9AGAM</name>
<sequence length="412" mass="45227">MLTLSPGSVCDVCAEEYSPRCAPHCIPCGHVLCASCCHKIVEKTLPRLTPVCPFCREHFTSADVRLIRIDFSASGWVAPQRRCATIEALDMADHIPRKDARFPIVEPSSARTRAEARRLEDKVAKVAAKKCSVEEVSTLHKELQDWLTLDEKPNDLQLSSLSLSAALLRAILMNHFAHSEATKMARNVEADLKEKLGDMEMTVTKLDAELHKYQTLYTQKVQECQSLRAEISRVSLKSASAASGPVRPSSAAPMMTSESRRQSVSSAAQPSLHAPSTHSPLSRFNPAHARSSSASIHSMSRPTTPARSMTPSIRSETPMQSSRLRPTSPPPPLPTKQRTMSISATSPQKILRSYSDESDRESQRDRIHERWLPRLDIAHSPPTGKGMNYSLPSAYGSSPAAGRSRSVSTNAA</sequence>